<organism evidence="1 2">
    <name type="scientific">Dyella halodurans</name>
    <dbReference type="NCBI Taxonomy" id="1920171"/>
    <lineage>
        <taxon>Bacteria</taxon>
        <taxon>Pseudomonadati</taxon>
        <taxon>Pseudomonadota</taxon>
        <taxon>Gammaproteobacteria</taxon>
        <taxon>Lysobacterales</taxon>
        <taxon>Rhodanobacteraceae</taxon>
        <taxon>Dyella</taxon>
    </lineage>
</organism>
<accession>A0ABV9C1J9</accession>
<dbReference type="RefSeq" id="WP_266151448.1">
    <property type="nucleotide sequence ID" value="NZ_CP064028.1"/>
</dbReference>
<dbReference type="Proteomes" id="UP001595961">
    <property type="component" value="Unassembled WGS sequence"/>
</dbReference>
<protein>
    <submittedName>
        <fullName evidence="1">Uncharacterized protein</fullName>
    </submittedName>
</protein>
<sequence>MIFAEKDHPAEYWDFHEELKDFLCSHFSRVESGMQTDSWFWIFDGGEKVAIDTFSSMKHQVKSARAGSHVEHVIGVLRLKCPVRIYPKPELEGHEEA</sequence>
<gene>
    <name evidence="1" type="ORF">ACFO5W_06845</name>
</gene>
<evidence type="ECO:0000313" key="2">
    <source>
        <dbReference type="Proteomes" id="UP001595961"/>
    </source>
</evidence>
<dbReference type="EMBL" id="JBHSGA010000012">
    <property type="protein sequence ID" value="MFC4526354.1"/>
    <property type="molecule type" value="Genomic_DNA"/>
</dbReference>
<proteinExistence type="predicted"/>
<reference evidence="2" key="1">
    <citation type="journal article" date="2019" name="Int. J. Syst. Evol. Microbiol.">
        <title>The Global Catalogue of Microorganisms (GCM) 10K type strain sequencing project: providing services to taxonomists for standard genome sequencing and annotation.</title>
        <authorList>
            <consortium name="The Broad Institute Genomics Platform"/>
            <consortium name="The Broad Institute Genome Sequencing Center for Infectious Disease"/>
            <person name="Wu L."/>
            <person name="Ma J."/>
        </authorList>
    </citation>
    <scope>NUCLEOTIDE SEQUENCE [LARGE SCALE GENOMIC DNA]</scope>
    <source>
        <strain evidence="2">CCM 4481</strain>
    </source>
</reference>
<evidence type="ECO:0000313" key="1">
    <source>
        <dbReference type="EMBL" id="MFC4526354.1"/>
    </source>
</evidence>
<comment type="caution">
    <text evidence="1">The sequence shown here is derived from an EMBL/GenBank/DDBJ whole genome shotgun (WGS) entry which is preliminary data.</text>
</comment>
<name>A0ABV9C1J9_9GAMM</name>
<keyword evidence="2" id="KW-1185">Reference proteome</keyword>